<keyword evidence="1" id="KW-0812">Transmembrane</keyword>
<evidence type="ECO:0000313" key="2">
    <source>
        <dbReference type="EMBL" id="PZR05557.1"/>
    </source>
</evidence>
<feature type="transmembrane region" description="Helical" evidence="1">
    <location>
        <begin position="122"/>
        <end position="141"/>
    </location>
</feature>
<evidence type="ECO:0000256" key="1">
    <source>
        <dbReference type="SAM" id="Phobius"/>
    </source>
</evidence>
<dbReference type="Pfam" id="PF06182">
    <property type="entry name" value="ABC2_membrane_6"/>
    <property type="match status" value="1"/>
</dbReference>
<feature type="transmembrane region" description="Helical" evidence="1">
    <location>
        <begin position="147"/>
        <end position="175"/>
    </location>
</feature>
<dbReference type="AlphaFoldDB" id="A0A2W5SV59"/>
<dbReference type="InterPro" id="IPR010390">
    <property type="entry name" value="ABC-2_transporter-like"/>
</dbReference>
<sequence>MMRTLRVIPTLLRVGLAEAVAYRAEMVIWVLATTMPFVMMVLWTTVASAAPVIGQGGQQWGSSSFIAYFLSVFVVRQLASAWASWEINFEVRGGTLAMRLLRPLHPVLGYAMSNLAYMPQRFLISLPVVAILLAAYSDFMTTDVALWATWCVAMFGGWLITFFVNVTIGAVSFFLESSLRIMDVYLAAFFVFSGYMFPLDLFPPWLRSTTEWLPFRYQIALPVEVMTGKLALGEAWLMIGKQYAWAFGLAALGLFIWRQGVKRFQAFGG</sequence>
<keyword evidence="1" id="KW-0472">Membrane</keyword>
<dbReference type="PANTHER" id="PTHR36832:SF1">
    <property type="entry name" value="SLR1174 PROTEIN"/>
    <property type="match status" value="1"/>
</dbReference>
<protein>
    <submittedName>
        <fullName evidence="2">ABC transporter permease</fullName>
    </submittedName>
</protein>
<feature type="transmembrane region" description="Helical" evidence="1">
    <location>
        <begin position="27"/>
        <end position="53"/>
    </location>
</feature>
<feature type="transmembrane region" description="Helical" evidence="1">
    <location>
        <begin position="235"/>
        <end position="257"/>
    </location>
</feature>
<gene>
    <name evidence="2" type="ORF">DI536_32085</name>
</gene>
<dbReference type="Proteomes" id="UP000249061">
    <property type="component" value="Unassembled WGS sequence"/>
</dbReference>
<proteinExistence type="predicted"/>
<feature type="transmembrane region" description="Helical" evidence="1">
    <location>
        <begin position="184"/>
        <end position="206"/>
    </location>
</feature>
<accession>A0A2W5SV59</accession>
<dbReference type="PANTHER" id="PTHR36832">
    <property type="entry name" value="SLR1174 PROTEIN-RELATED"/>
    <property type="match status" value="1"/>
</dbReference>
<reference evidence="2 3" key="1">
    <citation type="submission" date="2017-08" db="EMBL/GenBank/DDBJ databases">
        <title>Infants hospitalized years apart are colonized by the same room-sourced microbial strains.</title>
        <authorList>
            <person name="Brooks B."/>
            <person name="Olm M.R."/>
            <person name="Firek B.A."/>
            <person name="Baker R."/>
            <person name="Thomas B.C."/>
            <person name="Morowitz M.J."/>
            <person name="Banfield J.F."/>
        </authorList>
    </citation>
    <scope>NUCLEOTIDE SEQUENCE [LARGE SCALE GENOMIC DNA]</scope>
    <source>
        <strain evidence="2">S2_003_000_R2_14</strain>
    </source>
</reference>
<dbReference type="EMBL" id="QFQP01000044">
    <property type="protein sequence ID" value="PZR05557.1"/>
    <property type="molecule type" value="Genomic_DNA"/>
</dbReference>
<comment type="caution">
    <text evidence="2">The sequence shown here is derived from an EMBL/GenBank/DDBJ whole genome shotgun (WGS) entry which is preliminary data.</text>
</comment>
<keyword evidence="1" id="KW-1133">Transmembrane helix</keyword>
<organism evidence="2 3">
    <name type="scientific">Archangium gephyra</name>
    <dbReference type="NCBI Taxonomy" id="48"/>
    <lineage>
        <taxon>Bacteria</taxon>
        <taxon>Pseudomonadati</taxon>
        <taxon>Myxococcota</taxon>
        <taxon>Myxococcia</taxon>
        <taxon>Myxococcales</taxon>
        <taxon>Cystobacterineae</taxon>
        <taxon>Archangiaceae</taxon>
        <taxon>Archangium</taxon>
    </lineage>
</organism>
<name>A0A2W5SV59_9BACT</name>
<evidence type="ECO:0000313" key="3">
    <source>
        <dbReference type="Proteomes" id="UP000249061"/>
    </source>
</evidence>